<dbReference type="AlphaFoldDB" id="J9D4L5"/>
<protein>
    <submittedName>
        <fullName evidence="1">Uncharacterized protein</fullName>
    </submittedName>
</protein>
<feature type="non-terminal residue" evidence="1">
    <location>
        <position position="1"/>
    </location>
</feature>
<proteinExistence type="predicted"/>
<dbReference type="EMBL" id="AMCI01000845">
    <property type="protein sequence ID" value="EJX07596.1"/>
    <property type="molecule type" value="Genomic_DNA"/>
</dbReference>
<accession>J9D4L5</accession>
<sequence length="28" mass="3158">EEAWVMVTVGSSVGIGIWKQRLEWDIPA</sequence>
<gene>
    <name evidence="1" type="ORF">EVA_04296</name>
</gene>
<organism evidence="1">
    <name type="scientific">gut metagenome</name>
    <dbReference type="NCBI Taxonomy" id="749906"/>
    <lineage>
        <taxon>unclassified sequences</taxon>
        <taxon>metagenomes</taxon>
        <taxon>organismal metagenomes</taxon>
    </lineage>
</organism>
<comment type="caution">
    <text evidence="1">The sequence shown here is derived from an EMBL/GenBank/DDBJ whole genome shotgun (WGS) entry which is preliminary data.</text>
</comment>
<evidence type="ECO:0000313" key="1">
    <source>
        <dbReference type="EMBL" id="EJX07596.1"/>
    </source>
</evidence>
<name>J9D4L5_9ZZZZ</name>
<reference evidence="1" key="1">
    <citation type="journal article" date="2012" name="PLoS ONE">
        <title>Gene sets for utilization of primary and secondary nutrition supplies in the distal gut of endangered iberian lynx.</title>
        <authorList>
            <person name="Alcaide M."/>
            <person name="Messina E."/>
            <person name="Richter M."/>
            <person name="Bargiela R."/>
            <person name="Peplies J."/>
            <person name="Huws S.A."/>
            <person name="Newbold C.J."/>
            <person name="Golyshin P.N."/>
            <person name="Simon M.A."/>
            <person name="Lopez G."/>
            <person name="Yakimov M.M."/>
            <person name="Ferrer M."/>
        </authorList>
    </citation>
    <scope>NUCLEOTIDE SEQUENCE</scope>
</reference>